<proteinExistence type="predicted"/>
<evidence type="ECO:0000256" key="1">
    <source>
        <dbReference type="SAM" id="MobiDB-lite"/>
    </source>
</evidence>
<evidence type="ECO:0000313" key="3">
    <source>
        <dbReference type="Proteomes" id="UP000192582"/>
    </source>
</evidence>
<reference evidence="2 3" key="1">
    <citation type="submission" date="2017-04" db="EMBL/GenBank/DDBJ databases">
        <authorList>
            <person name="Afonso C.L."/>
            <person name="Miller P.J."/>
            <person name="Scott M.A."/>
            <person name="Spackman E."/>
            <person name="Goraichik I."/>
            <person name="Dimitrov K.M."/>
            <person name="Suarez D.L."/>
            <person name="Swayne D.E."/>
        </authorList>
    </citation>
    <scope>NUCLEOTIDE SEQUENCE [LARGE SCALE GENOMIC DNA]</scope>
    <source>
        <strain evidence="2 3">KR-140</strain>
    </source>
</reference>
<dbReference type="Proteomes" id="UP000192582">
    <property type="component" value="Unassembled WGS sequence"/>
</dbReference>
<gene>
    <name evidence="2" type="ORF">SAMN00790413_01930</name>
</gene>
<dbReference type="OrthoDB" id="69108at2"/>
<dbReference type="EMBL" id="FWWU01000009">
    <property type="protein sequence ID" value="SMB93311.1"/>
    <property type="molecule type" value="Genomic_DNA"/>
</dbReference>
<keyword evidence="3" id="KW-1185">Reference proteome</keyword>
<dbReference type="RefSeq" id="WP_084049301.1">
    <property type="nucleotide sequence ID" value="NZ_FWWU01000009.1"/>
</dbReference>
<sequence>MSGIVDDLHSRLTAALGSSIPVLRPEQQQEPLAGRKPGQSGGLSVYLTQHPQGYVQLYNPGPGFTINGWSDTQTLQVDTIAPTDALALGLAERVRSLIGTTPRTGKRRQVVTPPFIANSTDGSARAVTTYNLRSAHPR</sequence>
<protein>
    <submittedName>
        <fullName evidence="2">Uncharacterized protein</fullName>
    </submittedName>
</protein>
<name>A0A1W1VJS8_9DEIO</name>
<organism evidence="2 3">
    <name type="scientific">Deinococcus hopiensis KR-140</name>
    <dbReference type="NCBI Taxonomy" id="695939"/>
    <lineage>
        <taxon>Bacteria</taxon>
        <taxon>Thermotogati</taxon>
        <taxon>Deinococcota</taxon>
        <taxon>Deinococci</taxon>
        <taxon>Deinococcales</taxon>
        <taxon>Deinococcaceae</taxon>
        <taxon>Deinococcus</taxon>
    </lineage>
</organism>
<dbReference type="AlphaFoldDB" id="A0A1W1VJS8"/>
<accession>A0A1W1VJS8</accession>
<dbReference type="STRING" id="695939.SAMN00790413_01930"/>
<feature type="region of interest" description="Disordered" evidence="1">
    <location>
        <begin position="19"/>
        <end position="45"/>
    </location>
</feature>
<evidence type="ECO:0000313" key="2">
    <source>
        <dbReference type="EMBL" id="SMB93311.1"/>
    </source>
</evidence>